<sequence>MRISASGLSAERLRMDTITSNIANASTNGYVRKVASFQQNLTEAGKLNGVKAVAIKEDKTDLRKQYDPTNPDADEDGYVTVSNVNVLNEMADMIAATRSYEANVDTLDAQKSMFSKTLELGK</sequence>
<protein>
    <recommendedName>
        <fullName evidence="3 6">Flagellar basal-body rod protein FlgC</fullName>
    </recommendedName>
</protein>
<feature type="domain" description="Flagellar basal-body/hook protein C-terminal" evidence="8">
    <location>
        <begin position="76"/>
        <end position="120"/>
    </location>
</feature>
<keyword evidence="4 6" id="KW-0975">Bacterial flagellum</keyword>
<dbReference type="EMBL" id="VULX01000007">
    <property type="protein sequence ID" value="MSR91071.1"/>
    <property type="molecule type" value="Genomic_DNA"/>
</dbReference>
<evidence type="ECO:0000259" key="7">
    <source>
        <dbReference type="Pfam" id="PF00460"/>
    </source>
</evidence>
<accession>A0A7X2MXU9</accession>
<dbReference type="PROSITE" id="PS00588">
    <property type="entry name" value="FLAGELLA_BB_ROD"/>
    <property type="match status" value="1"/>
</dbReference>
<organism evidence="9 10">
    <name type="scientific">Inconstantimicrobium porci</name>
    <dbReference type="NCBI Taxonomy" id="2652291"/>
    <lineage>
        <taxon>Bacteria</taxon>
        <taxon>Bacillati</taxon>
        <taxon>Bacillota</taxon>
        <taxon>Clostridia</taxon>
        <taxon>Eubacteriales</taxon>
        <taxon>Clostridiaceae</taxon>
        <taxon>Inconstantimicrobium</taxon>
    </lineage>
</organism>
<evidence type="ECO:0000256" key="2">
    <source>
        <dbReference type="ARBA" id="ARBA00009677"/>
    </source>
</evidence>
<evidence type="ECO:0000256" key="1">
    <source>
        <dbReference type="ARBA" id="ARBA00004117"/>
    </source>
</evidence>
<comment type="caution">
    <text evidence="9">The sequence shown here is derived from an EMBL/GenBank/DDBJ whole genome shotgun (WGS) entry which is preliminary data.</text>
</comment>
<evidence type="ECO:0000313" key="10">
    <source>
        <dbReference type="Proteomes" id="UP000460287"/>
    </source>
</evidence>
<evidence type="ECO:0000256" key="6">
    <source>
        <dbReference type="RuleBase" id="RU362062"/>
    </source>
</evidence>
<dbReference type="Pfam" id="PF00460">
    <property type="entry name" value="Flg_bb_rod"/>
    <property type="match status" value="1"/>
</dbReference>
<dbReference type="GO" id="GO:0030694">
    <property type="term" value="C:bacterial-type flagellum basal body, rod"/>
    <property type="evidence" value="ECO:0007669"/>
    <property type="project" value="UniProtKB-UniRule"/>
</dbReference>
<evidence type="ECO:0000256" key="4">
    <source>
        <dbReference type="ARBA" id="ARBA00023143"/>
    </source>
</evidence>
<gene>
    <name evidence="9" type="primary">flgC</name>
    <name evidence="9" type="ORF">FYJ33_06530</name>
</gene>
<proteinExistence type="inferred from homology"/>
<dbReference type="AlphaFoldDB" id="A0A7X2MXU9"/>
<keyword evidence="10" id="KW-1185">Reference proteome</keyword>
<feature type="domain" description="Flagellar basal body rod protein N-terminal" evidence="7">
    <location>
        <begin position="1"/>
        <end position="30"/>
    </location>
</feature>
<dbReference type="PANTHER" id="PTHR30435:SF2">
    <property type="entry name" value="FLAGELLAR BASAL-BODY ROD PROTEIN FLGC"/>
    <property type="match status" value="1"/>
</dbReference>
<evidence type="ECO:0000256" key="5">
    <source>
        <dbReference type="ARBA" id="ARBA00025933"/>
    </source>
</evidence>
<evidence type="ECO:0000259" key="8">
    <source>
        <dbReference type="Pfam" id="PF06429"/>
    </source>
</evidence>
<dbReference type="InterPro" id="IPR019776">
    <property type="entry name" value="Flagellar_basal_body_rod_CS"/>
</dbReference>
<comment type="subunit">
    <text evidence="5 6">The basal body constitutes a major portion of the flagellar organelle and consists of four rings (L,P,S, and M) mounted on a central rod. The rod consists of about 26 subunits of FlgG in the distal portion, and FlgB, FlgC and FlgF are thought to build up the proximal portion of the rod with about 6 subunits each.</text>
</comment>
<dbReference type="Pfam" id="PF06429">
    <property type="entry name" value="Flg_bbr_C"/>
    <property type="match status" value="1"/>
</dbReference>
<dbReference type="InterPro" id="IPR010930">
    <property type="entry name" value="Flg_bb/hook_C_dom"/>
</dbReference>
<comment type="similarity">
    <text evidence="2">Belongs to the flagella basal body rod proteins family.</text>
</comment>
<name>A0A7X2MXU9_9CLOT</name>
<keyword evidence="9" id="KW-0282">Flagellum</keyword>
<dbReference type="RefSeq" id="WP_154531049.1">
    <property type="nucleotide sequence ID" value="NZ_VULX01000007.1"/>
</dbReference>
<reference evidence="9 10" key="1">
    <citation type="submission" date="2019-08" db="EMBL/GenBank/DDBJ databases">
        <title>In-depth cultivation of the pig gut microbiome towards novel bacterial diversity and tailored functional studies.</title>
        <authorList>
            <person name="Wylensek D."/>
            <person name="Hitch T.C.A."/>
            <person name="Clavel T."/>
        </authorList>
    </citation>
    <scope>NUCLEOTIDE SEQUENCE [LARGE SCALE GENOMIC DNA]</scope>
    <source>
        <strain evidence="9 10">WCA-383-APC-5B</strain>
    </source>
</reference>
<dbReference type="InterPro" id="IPR006299">
    <property type="entry name" value="FlgC"/>
</dbReference>
<dbReference type="Proteomes" id="UP000460287">
    <property type="component" value="Unassembled WGS sequence"/>
</dbReference>
<comment type="subcellular location">
    <subcellularLocation>
        <location evidence="1 6">Bacterial flagellum basal body</location>
    </subcellularLocation>
</comment>
<keyword evidence="9" id="KW-0969">Cilium</keyword>
<dbReference type="NCBIfam" id="TIGR01395">
    <property type="entry name" value="FlgC"/>
    <property type="match status" value="1"/>
</dbReference>
<keyword evidence="9" id="KW-0966">Cell projection</keyword>
<dbReference type="PANTHER" id="PTHR30435">
    <property type="entry name" value="FLAGELLAR PROTEIN"/>
    <property type="match status" value="1"/>
</dbReference>
<dbReference type="GO" id="GO:0071978">
    <property type="term" value="P:bacterial-type flagellum-dependent swarming motility"/>
    <property type="evidence" value="ECO:0007669"/>
    <property type="project" value="TreeGrafter"/>
</dbReference>
<evidence type="ECO:0000313" key="9">
    <source>
        <dbReference type="EMBL" id="MSR91071.1"/>
    </source>
</evidence>
<evidence type="ECO:0000256" key="3">
    <source>
        <dbReference type="ARBA" id="ARBA00017941"/>
    </source>
</evidence>
<dbReference type="InterPro" id="IPR001444">
    <property type="entry name" value="Flag_bb_rod_N"/>
</dbReference>